<dbReference type="PROSITE" id="PS00036">
    <property type="entry name" value="BZIP_BASIC"/>
    <property type="match status" value="1"/>
</dbReference>
<name>A0A164ZJ12_DAUCS</name>
<evidence type="ECO:0000256" key="1">
    <source>
        <dbReference type="ARBA" id="ARBA00004123"/>
    </source>
</evidence>
<dbReference type="GO" id="GO:0005634">
    <property type="term" value="C:nucleus"/>
    <property type="evidence" value="ECO:0007669"/>
    <property type="project" value="UniProtKB-SubCell"/>
</dbReference>
<sequence length="376" mass="40053">MSSYINFKNIGDPSQPEGSGAKPAGNFSLAGQSSLYSLTFDELQSTFSGAGKDFGSMNMDEFLKNIWTSDGAQPIASSSGFGEGISVSSGNLQKQGSLSLPRTLSQKTVDEVLKDLLKEGDRNGNGSGGANLLQRQGTLGEMTLEEFLSKAGVVGEATLPTERSNNGGYYGEISQENNNNAGLAFSFQQPARNHASLNNQIIENNNVASHLSSNIALSASGIMSQQQVQQQQRQQPLFPKQATVAFSSPNNLVNNSQLASPGTRGPAVGMTDHSISNSLAQNRVIQSGAMGMANIAPRATTIAIGSPKTQLMPNVITKSDVDTSSFSPSPYAFNEGSRGRKPSGVLEKVVERRRKRMIKNRESAARSRARKQACLR</sequence>
<keyword evidence="3" id="KW-0539">Nucleus</keyword>
<proteinExistence type="predicted"/>
<dbReference type="GO" id="GO:0045893">
    <property type="term" value="P:positive regulation of DNA-templated transcription"/>
    <property type="evidence" value="ECO:0007669"/>
    <property type="project" value="InterPro"/>
</dbReference>
<dbReference type="InterPro" id="IPR043452">
    <property type="entry name" value="BZIP46-like"/>
</dbReference>
<dbReference type="GO" id="GO:0003700">
    <property type="term" value="F:DNA-binding transcription factor activity"/>
    <property type="evidence" value="ECO:0007669"/>
    <property type="project" value="InterPro"/>
</dbReference>
<dbReference type="EMBL" id="LNRQ01000005">
    <property type="protein sequence ID" value="KZM95998.1"/>
    <property type="molecule type" value="Genomic_DNA"/>
</dbReference>
<dbReference type="OMA" id="AENNAWS"/>
<accession>A0A164ZJ12</accession>
<gene>
    <name evidence="6" type="ORF">DCAR_019240</name>
</gene>
<dbReference type="STRING" id="79200.A0A164ZJ12"/>
<dbReference type="PANTHER" id="PTHR22952:SF463">
    <property type="entry name" value="ABSCISIC ACID-INSENSITIVE 5-LIKE PROTEIN 7"/>
    <property type="match status" value="1"/>
</dbReference>
<dbReference type="GO" id="GO:0003677">
    <property type="term" value="F:DNA binding"/>
    <property type="evidence" value="ECO:0007669"/>
    <property type="project" value="UniProtKB-KW"/>
</dbReference>
<evidence type="ECO:0000256" key="2">
    <source>
        <dbReference type="ARBA" id="ARBA00023125"/>
    </source>
</evidence>
<dbReference type="Gramene" id="KZM95998">
    <property type="protein sequence ID" value="KZM95998"/>
    <property type="gene ID" value="DCAR_019240"/>
</dbReference>
<organism evidence="6">
    <name type="scientific">Daucus carota subsp. sativus</name>
    <name type="common">Carrot</name>
    <dbReference type="NCBI Taxonomy" id="79200"/>
    <lineage>
        <taxon>Eukaryota</taxon>
        <taxon>Viridiplantae</taxon>
        <taxon>Streptophyta</taxon>
        <taxon>Embryophyta</taxon>
        <taxon>Tracheophyta</taxon>
        <taxon>Spermatophyta</taxon>
        <taxon>Magnoliopsida</taxon>
        <taxon>eudicotyledons</taxon>
        <taxon>Gunneridae</taxon>
        <taxon>Pentapetalae</taxon>
        <taxon>asterids</taxon>
        <taxon>campanulids</taxon>
        <taxon>Apiales</taxon>
        <taxon>Apiaceae</taxon>
        <taxon>Apioideae</taxon>
        <taxon>Scandiceae</taxon>
        <taxon>Daucinae</taxon>
        <taxon>Daucus</taxon>
        <taxon>Daucus sect. Daucus</taxon>
    </lineage>
</organism>
<feature type="compositionally biased region" description="Basic residues" evidence="4">
    <location>
        <begin position="367"/>
        <end position="376"/>
    </location>
</feature>
<protein>
    <recommendedName>
        <fullName evidence="5">BZIP domain-containing protein</fullName>
    </recommendedName>
</protein>
<feature type="region of interest" description="Disordered" evidence="4">
    <location>
        <begin position="354"/>
        <end position="376"/>
    </location>
</feature>
<comment type="subcellular location">
    <subcellularLocation>
        <location evidence="1">Nucleus</location>
    </subcellularLocation>
</comment>
<evidence type="ECO:0000313" key="6">
    <source>
        <dbReference type="EMBL" id="KZM95998.1"/>
    </source>
</evidence>
<comment type="caution">
    <text evidence="6">The sequence shown here is derived from an EMBL/GenBank/DDBJ whole genome shotgun (WGS) entry which is preliminary data.</text>
</comment>
<dbReference type="InterPro" id="IPR004827">
    <property type="entry name" value="bZIP"/>
</dbReference>
<feature type="domain" description="BZIP" evidence="5">
    <location>
        <begin position="355"/>
        <end position="370"/>
    </location>
</feature>
<reference evidence="6" key="1">
    <citation type="journal article" date="2016" name="Nat. Genet.">
        <title>A high-quality carrot genome assembly provides new insights into carotenoid accumulation and asterid genome evolution.</title>
        <authorList>
            <person name="Iorizzo M."/>
            <person name="Ellison S."/>
            <person name="Senalik D."/>
            <person name="Zeng P."/>
            <person name="Satapoomin P."/>
            <person name="Huang J."/>
            <person name="Bowman M."/>
            <person name="Iovene M."/>
            <person name="Sanseverino W."/>
            <person name="Cavagnaro P."/>
            <person name="Yildiz M."/>
            <person name="Macko-Podgorni A."/>
            <person name="Moranska E."/>
            <person name="Grzebelus E."/>
            <person name="Grzebelus D."/>
            <person name="Ashrafi H."/>
            <person name="Zheng Z."/>
            <person name="Cheng S."/>
            <person name="Spooner D."/>
            <person name="Van Deynze A."/>
            <person name="Simon P."/>
        </authorList>
    </citation>
    <scope>NUCLEOTIDE SEQUENCE [LARGE SCALE GENOMIC DNA]</scope>
    <source>
        <tissue evidence="6">Leaf</tissue>
    </source>
</reference>
<evidence type="ECO:0000256" key="3">
    <source>
        <dbReference type="ARBA" id="ARBA00023242"/>
    </source>
</evidence>
<feature type="region of interest" description="Disordered" evidence="4">
    <location>
        <begin position="1"/>
        <end position="26"/>
    </location>
</feature>
<evidence type="ECO:0000256" key="4">
    <source>
        <dbReference type="SAM" id="MobiDB-lite"/>
    </source>
</evidence>
<dbReference type="PANTHER" id="PTHR22952">
    <property type="entry name" value="CAMP-RESPONSE ELEMENT BINDING PROTEIN-RELATED"/>
    <property type="match status" value="1"/>
</dbReference>
<dbReference type="CDD" id="cd14707">
    <property type="entry name" value="bZIP_plant_BZIP46"/>
    <property type="match status" value="1"/>
</dbReference>
<dbReference type="AlphaFoldDB" id="A0A164ZJ12"/>
<keyword evidence="2" id="KW-0238">DNA-binding</keyword>
<evidence type="ECO:0000259" key="5">
    <source>
        <dbReference type="PROSITE" id="PS00036"/>
    </source>
</evidence>